<protein>
    <submittedName>
        <fullName evidence="3">ANK_REP_REGION domain-containing protein</fullName>
    </submittedName>
</protein>
<organism evidence="3">
    <name type="scientific">Angiostrongylus costaricensis</name>
    <name type="common">Nematode worm</name>
    <dbReference type="NCBI Taxonomy" id="334426"/>
    <lineage>
        <taxon>Eukaryota</taxon>
        <taxon>Metazoa</taxon>
        <taxon>Ecdysozoa</taxon>
        <taxon>Nematoda</taxon>
        <taxon>Chromadorea</taxon>
        <taxon>Rhabditida</taxon>
        <taxon>Rhabditina</taxon>
        <taxon>Rhabditomorpha</taxon>
        <taxon>Strongyloidea</taxon>
        <taxon>Metastrongylidae</taxon>
        <taxon>Angiostrongylus</taxon>
    </lineage>
</organism>
<dbReference type="OrthoDB" id="5812470at2759"/>
<evidence type="ECO:0000313" key="3">
    <source>
        <dbReference type="WBParaSite" id="ACOC_0000385801-mRNA-1"/>
    </source>
</evidence>
<dbReference type="STRING" id="334426.A0A0R3PHN1"/>
<reference evidence="3" key="1">
    <citation type="submission" date="2017-02" db="UniProtKB">
        <authorList>
            <consortium name="WormBaseParasite"/>
        </authorList>
    </citation>
    <scope>IDENTIFICATION</scope>
</reference>
<keyword evidence="2" id="KW-1185">Reference proteome</keyword>
<name>A0A0R3PHN1_ANGCS</name>
<dbReference type="PANTHER" id="PTHR24172:SF4">
    <property type="entry name" value="ANK_REP_REGION DOMAIN-CONTAINING PROTEIN"/>
    <property type="match status" value="1"/>
</dbReference>
<reference evidence="1 2" key="2">
    <citation type="submission" date="2018-11" db="EMBL/GenBank/DDBJ databases">
        <authorList>
            <consortium name="Pathogen Informatics"/>
        </authorList>
    </citation>
    <scope>NUCLEOTIDE SEQUENCE [LARGE SCALE GENOMIC DNA]</scope>
    <source>
        <strain evidence="1 2">Costa Rica</strain>
    </source>
</reference>
<dbReference type="Proteomes" id="UP000267027">
    <property type="component" value="Unassembled WGS sequence"/>
</dbReference>
<gene>
    <name evidence="1" type="ORF">ACOC_LOCUS3859</name>
</gene>
<dbReference type="PANTHER" id="PTHR24172">
    <property type="entry name" value="ANK_REP_REGION DOMAIN-CONTAINING PROTEIN"/>
    <property type="match status" value="1"/>
</dbReference>
<accession>A0A0R3PHN1</accession>
<evidence type="ECO:0000313" key="2">
    <source>
        <dbReference type="Proteomes" id="UP000267027"/>
    </source>
</evidence>
<dbReference type="AlphaFoldDB" id="A0A0R3PHN1"/>
<sequence length="66" mass="7380">MVDEWIANGDVGKLEQLVLDGRGYLLKLATSKINAIHKAVEDGDVRRVKSLIDREQLALARDSYGR</sequence>
<evidence type="ECO:0000313" key="1">
    <source>
        <dbReference type="EMBL" id="VDM55444.1"/>
    </source>
</evidence>
<dbReference type="WBParaSite" id="ACOC_0000385801-mRNA-1">
    <property type="protein sequence ID" value="ACOC_0000385801-mRNA-1"/>
    <property type="gene ID" value="ACOC_0000385801"/>
</dbReference>
<proteinExistence type="predicted"/>
<dbReference type="EMBL" id="UYYA01001504">
    <property type="protein sequence ID" value="VDM55444.1"/>
    <property type="molecule type" value="Genomic_DNA"/>
</dbReference>